<dbReference type="AlphaFoldDB" id="A0A8D8QPJ4"/>
<sequence>MTELIATVFLLISLFLPISFILCETVPTTNNVHDRTLSPDDVRQTINQLFNERHESLWKHTVATTLNNDHIEEMNKSATYDQFNIFYRQYKISLENWLKEYLGNELKFKILDEQRPLMTSQEFSAFKGQMDLVVETCRATLWKMLQEMYKYIELNFKHYVDKFQDKYASDEIIDYEQMVEFVKELGKQVQKQIAYR</sequence>
<dbReference type="EMBL" id="HBUF01089427">
    <property type="protein sequence ID" value="CAG6635303.1"/>
    <property type="molecule type" value="Transcribed_RNA"/>
</dbReference>
<protein>
    <submittedName>
        <fullName evidence="2">Uncharacterized protein</fullName>
    </submittedName>
</protein>
<dbReference type="EMBL" id="HBUF01593714">
    <property type="protein sequence ID" value="CAG6774130.1"/>
    <property type="molecule type" value="Transcribed_RNA"/>
</dbReference>
<name>A0A8D8QPJ4_9HEMI</name>
<evidence type="ECO:0000313" key="2">
    <source>
        <dbReference type="EMBL" id="CAG6635302.1"/>
    </source>
</evidence>
<accession>A0A8D8QPJ4</accession>
<feature type="signal peptide" evidence="1">
    <location>
        <begin position="1"/>
        <end position="23"/>
    </location>
</feature>
<keyword evidence="1" id="KW-0732">Signal</keyword>
<organism evidence="2">
    <name type="scientific">Cacopsylla melanoneura</name>
    <dbReference type="NCBI Taxonomy" id="428564"/>
    <lineage>
        <taxon>Eukaryota</taxon>
        <taxon>Metazoa</taxon>
        <taxon>Ecdysozoa</taxon>
        <taxon>Arthropoda</taxon>
        <taxon>Hexapoda</taxon>
        <taxon>Insecta</taxon>
        <taxon>Pterygota</taxon>
        <taxon>Neoptera</taxon>
        <taxon>Paraneoptera</taxon>
        <taxon>Hemiptera</taxon>
        <taxon>Sternorrhyncha</taxon>
        <taxon>Psylloidea</taxon>
        <taxon>Psyllidae</taxon>
        <taxon>Psyllinae</taxon>
        <taxon>Cacopsylla</taxon>
    </lineage>
</organism>
<reference evidence="2" key="1">
    <citation type="submission" date="2021-05" db="EMBL/GenBank/DDBJ databases">
        <authorList>
            <person name="Alioto T."/>
            <person name="Alioto T."/>
            <person name="Gomez Garrido J."/>
        </authorList>
    </citation>
    <scope>NUCLEOTIDE SEQUENCE</scope>
</reference>
<feature type="chain" id="PRO_5036261796" evidence="1">
    <location>
        <begin position="24"/>
        <end position="196"/>
    </location>
</feature>
<evidence type="ECO:0000256" key="1">
    <source>
        <dbReference type="SAM" id="SignalP"/>
    </source>
</evidence>
<proteinExistence type="predicted"/>
<dbReference type="EMBL" id="HBUF01089426">
    <property type="protein sequence ID" value="CAG6635302.1"/>
    <property type="molecule type" value="Transcribed_RNA"/>
</dbReference>
<dbReference type="EMBL" id="HBUF01593713">
    <property type="protein sequence ID" value="CAG6774129.1"/>
    <property type="molecule type" value="Transcribed_RNA"/>
</dbReference>